<dbReference type="Pfam" id="PF08239">
    <property type="entry name" value="SH3_3"/>
    <property type="match status" value="1"/>
</dbReference>
<keyword evidence="1" id="KW-0732">Signal</keyword>
<gene>
    <name evidence="3" type="ORF">K6K41_15960</name>
</gene>
<sequence length="174" mass="19359">MSALIRLGAPLALGVLAGALTAPASRAQELDERCQKIVSAICDGKRLGRCFQNEKMWDDVPARCQGDVQTMIEMEREALQEQKQERREERRKARRGEGLSYACGGIIRSRASGSSAKVGSVQEGEEIEVLEETGVWTDDFQWFRIRYNGLEGYQWGGIFWTQGGRKGTIPSCNG</sequence>
<evidence type="ECO:0000313" key="3">
    <source>
        <dbReference type="EMBL" id="QZN98531.1"/>
    </source>
</evidence>
<dbReference type="RefSeq" id="WP_261401462.1">
    <property type="nucleotide sequence ID" value="NZ_CP081869.1"/>
</dbReference>
<protein>
    <submittedName>
        <fullName evidence="3">SH3 domain-containing protein</fullName>
    </submittedName>
</protein>
<evidence type="ECO:0000256" key="1">
    <source>
        <dbReference type="SAM" id="SignalP"/>
    </source>
</evidence>
<reference evidence="3" key="1">
    <citation type="submission" date="2021-08" db="EMBL/GenBank/DDBJ databases">
        <authorList>
            <person name="Zhang H."/>
            <person name="Xu M."/>
            <person name="Yu Z."/>
            <person name="Yang L."/>
            <person name="Cai Y."/>
        </authorList>
    </citation>
    <scope>NUCLEOTIDE SEQUENCE</scope>
    <source>
        <strain evidence="3">CHL1</strain>
    </source>
</reference>
<name>A0A9E6UJV6_9HYPH</name>
<dbReference type="KEGG" id="cmet:K6K41_15960"/>
<feature type="chain" id="PRO_5039418429" evidence="1">
    <location>
        <begin position="28"/>
        <end position="174"/>
    </location>
</feature>
<dbReference type="InterPro" id="IPR003646">
    <property type="entry name" value="SH3-like_bac-type"/>
</dbReference>
<organism evidence="3 4">
    <name type="scientific">Chenggangzhangella methanolivorans</name>
    <dbReference type="NCBI Taxonomy" id="1437009"/>
    <lineage>
        <taxon>Bacteria</taxon>
        <taxon>Pseudomonadati</taxon>
        <taxon>Pseudomonadota</taxon>
        <taxon>Alphaproteobacteria</taxon>
        <taxon>Hyphomicrobiales</taxon>
        <taxon>Methylopilaceae</taxon>
        <taxon>Chenggangzhangella</taxon>
    </lineage>
</organism>
<dbReference type="Proteomes" id="UP000825701">
    <property type="component" value="Chromosome"/>
</dbReference>
<proteinExistence type="predicted"/>
<evidence type="ECO:0000259" key="2">
    <source>
        <dbReference type="Pfam" id="PF08239"/>
    </source>
</evidence>
<feature type="domain" description="SH3b" evidence="2">
    <location>
        <begin position="106"/>
        <end position="153"/>
    </location>
</feature>
<accession>A0A9E6UJV6</accession>
<dbReference type="Gene3D" id="2.30.30.40">
    <property type="entry name" value="SH3 Domains"/>
    <property type="match status" value="1"/>
</dbReference>
<evidence type="ECO:0000313" key="4">
    <source>
        <dbReference type="Proteomes" id="UP000825701"/>
    </source>
</evidence>
<feature type="signal peptide" evidence="1">
    <location>
        <begin position="1"/>
        <end position="27"/>
    </location>
</feature>
<keyword evidence="4" id="KW-1185">Reference proteome</keyword>
<dbReference type="AlphaFoldDB" id="A0A9E6UJV6"/>
<dbReference type="EMBL" id="CP081869">
    <property type="protein sequence ID" value="QZN98531.1"/>
    <property type="molecule type" value="Genomic_DNA"/>
</dbReference>